<evidence type="ECO:0000313" key="3">
    <source>
        <dbReference type="Proteomes" id="UP000199118"/>
    </source>
</evidence>
<organism evidence="2 3">
    <name type="scientific">Albimonas donghaensis</name>
    <dbReference type="NCBI Taxonomy" id="356660"/>
    <lineage>
        <taxon>Bacteria</taxon>
        <taxon>Pseudomonadati</taxon>
        <taxon>Pseudomonadota</taxon>
        <taxon>Alphaproteobacteria</taxon>
        <taxon>Rhodobacterales</taxon>
        <taxon>Paracoccaceae</taxon>
        <taxon>Albimonas</taxon>
    </lineage>
</organism>
<protein>
    <submittedName>
        <fullName evidence="2">Uncharacterized protein</fullName>
    </submittedName>
</protein>
<dbReference type="AlphaFoldDB" id="A0A1H3F963"/>
<dbReference type="STRING" id="356660.SAMN05444336_11210"/>
<sequence>MRAVLTRTGPGKLSAQLRMGCAWRLRQGYAGIVTIDGNGKDGGEAVADMAAKLEAGFDYVQGSRYLPDPRAQPFRDVFMRDELLFHLTARAGRIGMKAGHVPVQRRYSANAATPTRITGFGGRFDVLKQTFGAAFGAYHPKGSGGPARSGATGRPPAGRGAGDARVKRNPRRVQIGGKIATATMPAPCRAPLRRQIIRP</sequence>
<feature type="region of interest" description="Disordered" evidence="1">
    <location>
        <begin position="138"/>
        <end position="171"/>
    </location>
</feature>
<name>A0A1H3F963_9RHOB</name>
<feature type="compositionally biased region" description="Low complexity" evidence="1">
    <location>
        <begin position="148"/>
        <end position="158"/>
    </location>
</feature>
<evidence type="ECO:0000313" key="2">
    <source>
        <dbReference type="EMBL" id="SDX87526.1"/>
    </source>
</evidence>
<keyword evidence="3" id="KW-1185">Reference proteome</keyword>
<accession>A0A1H3F963</accession>
<evidence type="ECO:0000256" key="1">
    <source>
        <dbReference type="SAM" id="MobiDB-lite"/>
    </source>
</evidence>
<reference evidence="2 3" key="1">
    <citation type="submission" date="2016-10" db="EMBL/GenBank/DDBJ databases">
        <authorList>
            <person name="de Groot N.N."/>
        </authorList>
    </citation>
    <scope>NUCLEOTIDE SEQUENCE [LARGE SCALE GENOMIC DNA]</scope>
    <source>
        <strain evidence="2 3">DSM 17890</strain>
    </source>
</reference>
<proteinExistence type="predicted"/>
<gene>
    <name evidence="2" type="ORF">SAMN05444336_11210</name>
</gene>
<dbReference type="Proteomes" id="UP000199118">
    <property type="component" value="Unassembled WGS sequence"/>
</dbReference>
<dbReference type="EMBL" id="FNMZ01000012">
    <property type="protein sequence ID" value="SDX87526.1"/>
    <property type="molecule type" value="Genomic_DNA"/>
</dbReference>